<organism evidence="1 2">
    <name type="scientific">Georgfuchsia toluolica</name>
    <dbReference type="NCBI Taxonomy" id="424218"/>
    <lineage>
        <taxon>Bacteria</taxon>
        <taxon>Pseudomonadati</taxon>
        <taxon>Pseudomonadota</taxon>
        <taxon>Betaproteobacteria</taxon>
        <taxon>Nitrosomonadales</taxon>
        <taxon>Sterolibacteriaceae</taxon>
        <taxon>Georgfuchsia</taxon>
    </lineage>
</organism>
<evidence type="ECO:0000313" key="2">
    <source>
        <dbReference type="Proteomes" id="UP000742786"/>
    </source>
</evidence>
<reference evidence="1" key="1">
    <citation type="submission" date="2021-04" db="EMBL/GenBank/DDBJ databases">
        <authorList>
            <person name="Hornung B."/>
        </authorList>
    </citation>
    <scope>NUCLEOTIDE SEQUENCE</scope>
    <source>
        <strain evidence="1">G5G6</strain>
    </source>
</reference>
<comment type="caution">
    <text evidence="1">The sequence shown here is derived from an EMBL/GenBank/DDBJ whole genome shotgun (WGS) entry which is preliminary data.</text>
</comment>
<dbReference type="RefSeq" id="WP_220636027.1">
    <property type="nucleotide sequence ID" value="NZ_CAJQUM010000001.1"/>
</dbReference>
<dbReference type="EMBL" id="CAJQUM010000001">
    <property type="protein sequence ID" value="CAG4884152.1"/>
    <property type="molecule type" value="Genomic_DNA"/>
</dbReference>
<proteinExistence type="predicted"/>
<dbReference type="Proteomes" id="UP000742786">
    <property type="component" value="Unassembled WGS sequence"/>
</dbReference>
<evidence type="ECO:0000313" key="1">
    <source>
        <dbReference type="EMBL" id="CAG4884152.1"/>
    </source>
</evidence>
<keyword evidence="2" id="KW-1185">Reference proteome</keyword>
<sequence>MTEIAQSGSGDASQNYYLAYLTANDGRDFSIDYLNFRNMARHPPGVPCVEVTIAISQVRPFSSADARQISSLVHLASSVPWLRVRTVIWKGNIGRDFSSAEACLRSLAESAYDDDFVLIRNRSGYGPFSGGWYSVYIDQFRRHANSGLVGSTMHLSGPPNMPQGMDPRHVQTYVYLSQWRHFSSLLADFPGRQCTDSPGAILYGELGLSHRIMAQGLSLSCLHWPEHVFTSKSSDDPALPLEDIKSKVAGLPFRYKFPAYRRAFTPQLLRLFWMFATYMPWFWRRTPTASPRQLHLNDYDSFVSTSCRI</sequence>
<protein>
    <submittedName>
        <fullName evidence="1">Uncharacterized protein</fullName>
    </submittedName>
</protein>
<accession>A0A916J3Y8</accession>
<gene>
    <name evidence="1" type="ORF">GTOL_12035</name>
</gene>
<name>A0A916J3Y8_9PROT</name>
<dbReference type="AlphaFoldDB" id="A0A916J3Y8"/>